<sequence>MHVVQLGQLRDSGPTPDITIQDPVTNEARSYTLTPRLLDLIRRVDPVAADQPFTADERRILRNMAGIGVIALVPDDAPFARFDFLPVTRTDILFDAALEEGYRLSSEPGGPFELSEYGARFLHEADGRRTLGEIMRSVRDRALDDDDERREIEEDERRGILFDDLLRDEAFRFAKACAANPALSLEPSRTRPADALPA</sequence>
<dbReference type="EMBL" id="CP011043">
    <property type="protein sequence ID" value="AJW78342.1"/>
    <property type="molecule type" value="Genomic_DNA"/>
</dbReference>
<evidence type="ECO:0000313" key="1">
    <source>
        <dbReference type="EMBL" id="AJW78342.1"/>
    </source>
</evidence>
<dbReference type="PATRIC" id="fig|33014.5.peg.770"/>
<organism evidence="1 2">
    <name type="scientific">Clavibacter michiganensis subsp. insidiosus</name>
    <dbReference type="NCBI Taxonomy" id="33014"/>
    <lineage>
        <taxon>Bacteria</taxon>
        <taxon>Bacillati</taxon>
        <taxon>Actinomycetota</taxon>
        <taxon>Actinomycetes</taxon>
        <taxon>Micrococcales</taxon>
        <taxon>Microbacteriaceae</taxon>
        <taxon>Clavibacter</taxon>
    </lineage>
</organism>
<dbReference type="RefSeq" id="WP_045526937.1">
    <property type="nucleotide sequence ID" value="NZ_CP011043.1"/>
</dbReference>
<protein>
    <submittedName>
        <fullName evidence="1">Uncharacterized protein</fullName>
    </submittedName>
</protein>
<gene>
    <name evidence="1" type="ORF">VO01_03665</name>
</gene>
<evidence type="ECO:0000313" key="2">
    <source>
        <dbReference type="Proteomes" id="UP000032604"/>
    </source>
</evidence>
<dbReference type="OrthoDB" id="5122419at2"/>
<dbReference type="AlphaFoldDB" id="A0A0D5CGF8"/>
<accession>A0A0D5CGF8</accession>
<dbReference type="Proteomes" id="UP000032604">
    <property type="component" value="Chromosome"/>
</dbReference>
<proteinExistence type="predicted"/>
<dbReference type="KEGG" id="cmh:VO01_03665"/>
<reference evidence="1 2" key="1">
    <citation type="journal article" date="2015" name="Genome Announc.">
        <title>Complete Genome Sequence of Clavibacter michiganensis subsp. insidiosus R1-1 Using PacBio Single-Molecule Real-Time Technology.</title>
        <authorList>
            <person name="Lu Y."/>
            <person name="Samac D.A."/>
            <person name="Glazebrook J."/>
            <person name="Ishimaru C.A."/>
        </authorList>
    </citation>
    <scope>NUCLEOTIDE SEQUENCE [LARGE SCALE GENOMIC DNA]</scope>
    <source>
        <strain evidence="1 2">R1-1</strain>
    </source>
</reference>
<name>A0A0D5CGF8_9MICO</name>
<dbReference type="HOGENOM" id="CLU_1381991_0_0_11"/>